<evidence type="ECO:0000256" key="1">
    <source>
        <dbReference type="SAM" id="Phobius"/>
    </source>
</evidence>
<organism evidence="2 3">
    <name type="scientific">Vibrio zhanjiangensis</name>
    <dbReference type="NCBI Taxonomy" id="1046128"/>
    <lineage>
        <taxon>Bacteria</taxon>
        <taxon>Pseudomonadati</taxon>
        <taxon>Pseudomonadota</taxon>
        <taxon>Gammaproteobacteria</taxon>
        <taxon>Vibrionales</taxon>
        <taxon>Vibrionaceae</taxon>
        <taxon>Vibrio</taxon>
    </lineage>
</organism>
<keyword evidence="1" id="KW-0812">Transmembrane</keyword>
<proteinExistence type="predicted"/>
<accession>A0ABQ6F5Y1</accession>
<name>A0ABQ6F5Y1_9VIBR</name>
<keyword evidence="3" id="KW-1185">Reference proteome</keyword>
<keyword evidence="1" id="KW-1133">Transmembrane helix</keyword>
<keyword evidence="1" id="KW-0472">Membrane</keyword>
<sequence length="85" mass="9476">MQALMVAHNHIIRLAATVAFALSFPVGNITLITAIVHITIELNAQFTMTKKVFKTRNRYANIMLNNNEISNRIYSAGSVENENSV</sequence>
<evidence type="ECO:0000313" key="2">
    <source>
        <dbReference type="EMBL" id="GLT20265.1"/>
    </source>
</evidence>
<dbReference type="Proteomes" id="UP001157138">
    <property type="component" value="Unassembled WGS sequence"/>
</dbReference>
<evidence type="ECO:0000313" key="3">
    <source>
        <dbReference type="Proteomes" id="UP001157138"/>
    </source>
</evidence>
<gene>
    <name evidence="2" type="ORF">GCM10007938_40480</name>
</gene>
<comment type="caution">
    <text evidence="2">The sequence shown here is derived from an EMBL/GenBank/DDBJ whole genome shotgun (WGS) entry which is preliminary data.</text>
</comment>
<dbReference type="EMBL" id="BSPW01000098">
    <property type="protein sequence ID" value="GLT20265.1"/>
    <property type="molecule type" value="Genomic_DNA"/>
</dbReference>
<protein>
    <submittedName>
        <fullName evidence="2">Uncharacterized protein</fullName>
    </submittedName>
</protein>
<feature type="transmembrane region" description="Helical" evidence="1">
    <location>
        <begin position="12"/>
        <end position="40"/>
    </location>
</feature>
<reference evidence="3" key="1">
    <citation type="journal article" date="2019" name="Int. J. Syst. Evol. Microbiol.">
        <title>The Global Catalogue of Microorganisms (GCM) 10K type strain sequencing project: providing services to taxonomists for standard genome sequencing and annotation.</title>
        <authorList>
            <consortium name="The Broad Institute Genomics Platform"/>
            <consortium name="The Broad Institute Genome Sequencing Center for Infectious Disease"/>
            <person name="Wu L."/>
            <person name="Ma J."/>
        </authorList>
    </citation>
    <scope>NUCLEOTIDE SEQUENCE [LARGE SCALE GENOMIC DNA]</scope>
    <source>
        <strain evidence="3">NBRC 108723</strain>
    </source>
</reference>